<dbReference type="Pfam" id="PF00436">
    <property type="entry name" value="SSB"/>
    <property type="match status" value="1"/>
</dbReference>
<evidence type="ECO:0000313" key="4">
    <source>
        <dbReference type="EMBL" id="ALE19328.1"/>
    </source>
</evidence>
<dbReference type="CDD" id="cd04496">
    <property type="entry name" value="SSB_OBF"/>
    <property type="match status" value="1"/>
</dbReference>
<dbReference type="GO" id="GO:0003697">
    <property type="term" value="F:single-stranded DNA binding"/>
    <property type="evidence" value="ECO:0007669"/>
    <property type="project" value="InterPro"/>
</dbReference>
<dbReference type="GO" id="GO:0006260">
    <property type="term" value="P:DNA replication"/>
    <property type="evidence" value="ECO:0007669"/>
    <property type="project" value="InterPro"/>
</dbReference>
<keyword evidence="1 2" id="KW-0238">DNA-binding</keyword>
<dbReference type="STRING" id="1528099.AL705_07000"/>
<dbReference type="EMBL" id="CP012390">
    <property type="protein sequence ID" value="ALE19328.1"/>
    <property type="molecule type" value="Genomic_DNA"/>
</dbReference>
<dbReference type="KEGG" id="cbq:AL705_07000"/>
<dbReference type="GO" id="GO:0009295">
    <property type="term" value="C:nucleoid"/>
    <property type="evidence" value="ECO:0007669"/>
    <property type="project" value="TreeGrafter"/>
</dbReference>
<dbReference type="SUPFAM" id="SSF50249">
    <property type="entry name" value="Nucleic acid-binding proteins"/>
    <property type="match status" value="1"/>
</dbReference>
<dbReference type="PANTHER" id="PTHR10302:SF27">
    <property type="entry name" value="SINGLE-STRANDED DNA-BINDING PROTEIN"/>
    <property type="match status" value="1"/>
</dbReference>
<evidence type="ECO:0000256" key="2">
    <source>
        <dbReference type="PIRNR" id="PIRNR002070"/>
    </source>
</evidence>
<protein>
    <recommendedName>
        <fullName evidence="2 3">Single-stranded DNA-binding protein</fullName>
    </recommendedName>
</protein>
<name>A0A0M4MLW5_9ACTN</name>
<dbReference type="AlphaFoldDB" id="A0A0M4MLW5"/>
<dbReference type="Gene3D" id="2.40.50.140">
    <property type="entry name" value="Nucleic acid-binding proteins"/>
    <property type="match status" value="1"/>
</dbReference>
<dbReference type="PROSITE" id="PS50935">
    <property type="entry name" value="SSB"/>
    <property type="match status" value="1"/>
</dbReference>
<evidence type="ECO:0000256" key="1">
    <source>
        <dbReference type="ARBA" id="ARBA00023125"/>
    </source>
</evidence>
<evidence type="ECO:0000256" key="3">
    <source>
        <dbReference type="RuleBase" id="RU000524"/>
    </source>
</evidence>
<proteinExistence type="predicted"/>
<dbReference type="InterPro" id="IPR012340">
    <property type="entry name" value="NA-bd_OB-fold"/>
</dbReference>
<dbReference type="NCBIfam" id="TIGR00621">
    <property type="entry name" value="ssb"/>
    <property type="match status" value="1"/>
</dbReference>
<sequence length="128" mass="14019">MSNTITLMGNLASDPQLRHAAERPVASFRLASNHRYFDSPSRSWKENDTLFIETVCWGNLGENVAATLRKGDAVIVTGRLLSDEFTPQGAERPVTVVKLTATTVGLDLRFRGRTAGMSVPEDVAEQVD</sequence>
<organism evidence="4 5">
    <name type="scientific">Lawsonella clevelandensis</name>
    <dbReference type="NCBI Taxonomy" id="1528099"/>
    <lineage>
        <taxon>Bacteria</taxon>
        <taxon>Bacillati</taxon>
        <taxon>Actinomycetota</taxon>
        <taxon>Actinomycetes</taxon>
        <taxon>Mycobacteriales</taxon>
        <taxon>Lawsonellaceae</taxon>
        <taxon>Lawsonella</taxon>
    </lineage>
</organism>
<dbReference type="OrthoDB" id="4427276at2"/>
<dbReference type="RefSeq" id="WP_053962394.1">
    <property type="nucleotide sequence ID" value="NZ_CP012390.1"/>
</dbReference>
<dbReference type="InterPro" id="IPR000424">
    <property type="entry name" value="Primosome_PriB/ssb"/>
</dbReference>
<evidence type="ECO:0000313" key="5">
    <source>
        <dbReference type="Proteomes" id="UP000068137"/>
    </source>
</evidence>
<dbReference type="Proteomes" id="UP000068137">
    <property type="component" value="Chromosome"/>
</dbReference>
<accession>A0A0M4MLW5</accession>
<dbReference type="PIRSF" id="PIRSF002070">
    <property type="entry name" value="SSB"/>
    <property type="match status" value="1"/>
</dbReference>
<dbReference type="PANTHER" id="PTHR10302">
    <property type="entry name" value="SINGLE-STRANDED DNA-BINDING PROTEIN"/>
    <property type="match status" value="1"/>
</dbReference>
<reference evidence="4 5" key="1">
    <citation type="journal article" date="2015" name="Genome Announc.">
        <title>Complete Genome Sequences for Two Strains of a Novel Fastidious, Partially Acid-Fast, Gram-Positive Corynebacterineae Bacterium, Derived from Human Clinical Samples.</title>
        <authorList>
            <person name="Nicholson A.C."/>
            <person name="Bell M."/>
            <person name="Humrighouse B.W."/>
            <person name="McQuiston J.R."/>
        </authorList>
    </citation>
    <scope>NUCLEOTIDE SEQUENCE [LARGE SCALE GENOMIC DNA]</scope>
    <source>
        <strain evidence="4 5">X1698</strain>
    </source>
</reference>
<dbReference type="InterPro" id="IPR011344">
    <property type="entry name" value="ssDNA-bd"/>
</dbReference>
<gene>
    <name evidence="4" type="ORF">AL705_07000</name>
</gene>